<sequence length="123" mass="13226">MDATGAGHCLAFIIGCQGVDDLDVSKHSDQDPLVDREALSDRDGLPGKRSANGTSAEGQPVKLFQRATQLVREVSGGDAFNRAVTLERMAKHPGFLRAPPGRSLKPIRIRHRKPPFQSAPATS</sequence>
<name>Q1D3R9_MYXXD</name>
<dbReference type="EMBL" id="CP000113">
    <property type="protein sequence ID" value="ABF93067.1"/>
    <property type="molecule type" value="Genomic_DNA"/>
</dbReference>
<feature type="region of interest" description="Disordered" evidence="1">
    <location>
        <begin position="24"/>
        <end position="61"/>
    </location>
</feature>
<dbReference type="EnsemblBacteria" id="ABF93067">
    <property type="protein sequence ID" value="ABF93067"/>
    <property type="gene ID" value="MXAN_4536"/>
</dbReference>
<reference evidence="2 3" key="1">
    <citation type="journal article" date="2006" name="Proc. Natl. Acad. Sci. U.S.A.">
        <title>Evolution of sensory complexity recorded in a myxobacterial genome.</title>
        <authorList>
            <person name="Goldman B.S."/>
            <person name="Nierman W.C."/>
            <person name="Kaiser D."/>
            <person name="Slater S.C."/>
            <person name="Durkin A.S."/>
            <person name="Eisen J.A."/>
            <person name="Ronning C.M."/>
            <person name="Barbazuk W.B."/>
            <person name="Blanchard M."/>
            <person name="Field C."/>
            <person name="Halling C."/>
            <person name="Hinkle G."/>
            <person name="Iartchuk O."/>
            <person name="Kim H.S."/>
            <person name="Mackenzie C."/>
            <person name="Madupu R."/>
            <person name="Miller N."/>
            <person name="Shvartsbeyn A."/>
            <person name="Sullivan S.A."/>
            <person name="Vaudin M."/>
            <person name="Wiegand R."/>
            <person name="Kaplan H.B."/>
        </authorList>
    </citation>
    <scope>NUCLEOTIDE SEQUENCE [LARGE SCALE GENOMIC DNA]</scope>
    <source>
        <strain evidence="3">DK1622</strain>
    </source>
</reference>
<feature type="region of interest" description="Disordered" evidence="1">
    <location>
        <begin position="93"/>
        <end position="123"/>
    </location>
</feature>
<organism evidence="2 3">
    <name type="scientific">Myxococcus xanthus (strain DK1622)</name>
    <dbReference type="NCBI Taxonomy" id="246197"/>
    <lineage>
        <taxon>Bacteria</taxon>
        <taxon>Pseudomonadati</taxon>
        <taxon>Myxococcota</taxon>
        <taxon>Myxococcia</taxon>
        <taxon>Myxococcales</taxon>
        <taxon>Cystobacterineae</taxon>
        <taxon>Myxococcaceae</taxon>
        <taxon>Myxococcus</taxon>
    </lineage>
</organism>
<evidence type="ECO:0000256" key="1">
    <source>
        <dbReference type="SAM" id="MobiDB-lite"/>
    </source>
</evidence>
<gene>
    <name evidence="2" type="ordered locus">MXAN_4536</name>
</gene>
<evidence type="ECO:0000313" key="2">
    <source>
        <dbReference type="EMBL" id="ABF93067.1"/>
    </source>
</evidence>
<protein>
    <submittedName>
        <fullName evidence="2">Uncharacterized protein</fullName>
    </submittedName>
</protein>
<feature type="compositionally biased region" description="Basic residues" evidence="1">
    <location>
        <begin position="105"/>
        <end position="114"/>
    </location>
</feature>
<dbReference type="AlphaFoldDB" id="Q1D3R9"/>
<keyword evidence="3" id="KW-1185">Reference proteome</keyword>
<dbReference type="KEGG" id="mxa:MXAN_4536"/>
<accession>Q1D3R9</accession>
<proteinExistence type="predicted"/>
<evidence type="ECO:0000313" key="3">
    <source>
        <dbReference type="Proteomes" id="UP000002402"/>
    </source>
</evidence>
<dbReference type="HOGENOM" id="CLU_2012808_0_0_7"/>
<feature type="compositionally biased region" description="Basic and acidic residues" evidence="1">
    <location>
        <begin position="24"/>
        <end position="46"/>
    </location>
</feature>
<dbReference type="STRING" id="246197.MXAN_4536"/>
<dbReference type="Proteomes" id="UP000002402">
    <property type="component" value="Chromosome"/>
</dbReference>